<dbReference type="SUPFAM" id="SSF51735">
    <property type="entry name" value="NAD(P)-binding Rossmann-fold domains"/>
    <property type="match status" value="1"/>
</dbReference>
<comment type="caution">
    <text evidence="20">The sequence shown here is derived from an EMBL/GenBank/DDBJ whole genome shotgun (WGS) entry which is preliminary data.</text>
</comment>
<dbReference type="InterPro" id="IPR006168">
    <property type="entry name" value="G3P_DH_NAD-dep"/>
</dbReference>
<dbReference type="Gene3D" id="1.10.1040.10">
    <property type="entry name" value="N-(1-d-carboxylethyl)-l-norvaline Dehydrogenase, domain 2"/>
    <property type="match status" value="1"/>
</dbReference>
<evidence type="ECO:0000259" key="18">
    <source>
        <dbReference type="Pfam" id="PF01210"/>
    </source>
</evidence>
<feature type="binding site" evidence="16">
    <location>
        <begin position="7"/>
        <end position="12"/>
    </location>
    <ligand>
        <name>NAD(+)</name>
        <dbReference type="ChEBI" id="CHEBI:57540"/>
    </ligand>
</feature>
<feature type="binding site" evidence="13">
    <location>
        <position position="142"/>
    </location>
    <ligand>
        <name>sn-glycerol 3-phosphate</name>
        <dbReference type="ChEBI" id="CHEBI:57597"/>
    </ligand>
</feature>
<feature type="active site" description="Proton acceptor" evidence="13 14">
    <location>
        <position position="195"/>
    </location>
</feature>
<evidence type="ECO:0000256" key="10">
    <source>
        <dbReference type="ARBA" id="ARBA00066687"/>
    </source>
</evidence>
<dbReference type="InterPro" id="IPR013328">
    <property type="entry name" value="6PGD_dom2"/>
</dbReference>
<organism evidence="20 21">
    <name type="scientific">Candidatus Korobacter versatilis</name>
    <dbReference type="NCBI Taxonomy" id="658062"/>
    <lineage>
        <taxon>Bacteria</taxon>
        <taxon>Pseudomonadati</taxon>
        <taxon>Acidobacteriota</taxon>
        <taxon>Terriglobia</taxon>
        <taxon>Terriglobales</taxon>
        <taxon>Candidatus Korobacteraceae</taxon>
        <taxon>Candidatus Korobacter</taxon>
    </lineage>
</organism>
<feature type="binding site" evidence="13">
    <location>
        <position position="106"/>
    </location>
    <ligand>
        <name>NADPH</name>
        <dbReference type="ChEBI" id="CHEBI:57783"/>
    </ligand>
</feature>
<evidence type="ECO:0000256" key="17">
    <source>
        <dbReference type="RuleBase" id="RU000437"/>
    </source>
</evidence>
<feature type="binding site" evidence="13">
    <location>
        <position position="195"/>
    </location>
    <ligand>
        <name>sn-glycerol 3-phosphate</name>
        <dbReference type="ChEBI" id="CHEBI:57597"/>
    </ligand>
</feature>
<dbReference type="PANTHER" id="PTHR11728">
    <property type="entry name" value="GLYCEROL-3-PHOSPHATE DEHYDROGENASE"/>
    <property type="match status" value="1"/>
</dbReference>
<dbReference type="GO" id="GO:0046167">
    <property type="term" value="P:glycerol-3-phosphate biosynthetic process"/>
    <property type="evidence" value="ECO:0007669"/>
    <property type="project" value="UniProtKB-UniRule"/>
</dbReference>
<dbReference type="PIRSF" id="PIRSF000114">
    <property type="entry name" value="Glycerol-3-P_dh"/>
    <property type="match status" value="1"/>
</dbReference>
<keyword evidence="13" id="KW-0963">Cytoplasm</keyword>
<feature type="binding site" evidence="15">
    <location>
        <begin position="259"/>
        <end position="260"/>
    </location>
    <ligand>
        <name>substrate</name>
    </ligand>
</feature>
<evidence type="ECO:0000256" key="8">
    <source>
        <dbReference type="ARBA" id="ARBA00023264"/>
    </source>
</evidence>
<dbReference type="InterPro" id="IPR036291">
    <property type="entry name" value="NAD(P)-bd_dom_sf"/>
</dbReference>
<keyword evidence="13" id="KW-0547">Nucleotide-binding</keyword>
<dbReference type="PROSITE" id="PS00957">
    <property type="entry name" value="NAD_G3PDH"/>
    <property type="match status" value="1"/>
</dbReference>
<dbReference type="GO" id="GO:0047952">
    <property type="term" value="F:glycerol-3-phosphate dehydrogenase [NAD(P)+] activity"/>
    <property type="evidence" value="ECO:0007669"/>
    <property type="project" value="UniProtKB-UniRule"/>
</dbReference>
<gene>
    <name evidence="13" type="primary">gpsA</name>
    <name evidence="20" type="ORF">HYX28_01125</name>
</gene>
<evidence type="ECO:0000256" key="5">
    <source>
        <dbReference type="ARBA" id="ARBA00023027"/>
    </source>
</evidence>
<comment type="caution">
    <text evidence="13">Lacks conserved residue(s) required for the propagation of feature annotation.</text>
</comment>
<comment type="subcellular location">
    <subcellularLocation>
        <location evidence="13">Cytoplasm</location>
    </subcellularLocation>
</comment>
<dbReference type="AlphaFoldDB" id="A0A932A619"/>
<feature type="binding site" evidence="13">
    <location>
        <position position="259"/>
    </location>
    <ligand>
        <name>sn-glycerol 3-phosphate</name>
        <dbReference type="ChEBI" id="CHEBI:57597"/>
    </ligand>
</feature>
<comment type="similarity">
    <text evidence="1 13 17">Belongs to the NAD-dependent glycerol-3-phosphate dehydrogenase family.</text>
</comment>
<feature type="domain" description="Glycerol-3-phosphate dehydrogenase NAD-dependent C-terminal" evidence="19">
    <location>
        <begin position="184"/>
        <end position="325"/>
    </location>
</feature>
<name>A0A932A619_9BACT</name>
<keyword evidence="6 13" id="KW-0443">Lipid metabolism</keyword>
<feature type="binding site" evidence="16">
    <location>
        <position position="144"/>
    </location>
    <ligand>
        <name>NAD(+)</name>
        <dbReference type="ChEBI" id="CHEBI:57540"/>
    </ligand>
</feature>
<dbReference type="GO" id="GO:0051287">
    <property type="term" value="F:NAD binding"/>
    <property type="evidence" value="ECO:0007669"/>
    <property type="project" value="InterPro"/>
</dbReference>
<dbReference type="GO" id="GO:0046168">
    <property type="term" value="P:glycerol-3-phosphate catabolic process"/>
    <property type="evidence" value="ECO:0007669"/>
    <property type="project" value="InterPro"/>
</dbReference>
<comment type="catalytic activity">
    <reaction evidence="9">
        <text>sn-glycerol 3-phosphate + NADP(+) = dihydroxyacetone phosphate + NADPH + H(+)</text>
        <dbReference type="Rhea" id="RHEA:11096"/>
        <dbReference type="ChEBI" id="CHEBI:15378"/>
        <dbReference type="ChEBI" id="CHEBI:57597"/>
        <dbReference type="ChEBI" id="CHEBI:57642"/>
        <dbReference type="ChEBI" id="CHEBI:57783"/>
        <dbReference type="ChEBI" id="CHEBI:58349"/>
        <dbReference type="EC" id="1.1.1.94"/>
    </reaction>
    <physiologicalReaction direction="right-to-left" evidence="9">
        <dbReference type="Rhea" id="RHEA:11098"/>
    </physiologicalReaction>
</comment>
<feature type="binding site" evidence="13">
    <location>
        <position position="260"/>
    </location>
    <ligand>
        <name>sn-glycerol 3-phosphate</name>
        <dbReference type="ChEBI" id="CHEBI:57597"/>
    </ligand>
</feature>
<evidence type="ECO:0000256" key="9">
    <source>
        <dbReference type="ARBA" id="ARBA00052716"/>
    </source>
</evidence>
<comment type="pathway">
    <text evidence="13">Membrane lipid metabolism; glycerophospholipid metabolism.</text>
</comment>
<keyword evidence="8 13" id="KW-1208">Phospholipid metabolism</keyword>
<dbReference type="EMBL" id="JACPNR010000004">
    <property type="protein sequence ID" value="MBI2677363.1"/>
    <property type="molecule type" value="Genomic_DNA"/>
</dbReference>
<dbReference type="FunFam" id="1.10.1040.10:FF:000001">
    <property type="entry name" value="Glycerol-3-phosphate dehydrogenase [NAD(P)+]"/>
    <property type="match status" value="1"/>
</dbReference>
<dbReference type="InterPro" id="IPR011128">
    <property type="entry name" value="G3P_DH_NAD-dep_N"/>
</dbReference>
<dbReference type="GO" id="GO:0005829">
    <property type="term" value="C:cytosol"/>
    <property type="evidence" value="ECO:0007669"/>
    <property type="project" value="TreeGrafter"/>
</dbReference>
<evidence type="ECO:0000256" key="3">
    <source>
        <dbReference type="ARBA" id="ARBA00022857"/>
    </source>
</evidence>
<evidence type="ECO:0000313" key="21">
    <source>
        <dbReference type="Proteomes" id="UP000779809"/>
    </source>
</evidence>
<keyword evidence="5 13" id="KW-0520">NAD</keyword>
<dbReference type="GO" id="GO:0008654">
    <property type="term" value="P:phospholipid biosynthetic process"/>
    <property type="evidence" value="ECO:0007669"/>
    <property type="project" value="UniProtKB-KW"/>
</dbReference>
<evidence type="ECO:0000256" key="15">
    <source>
        <dbReference type="PIRSR" id="PIRSR000114-2"/>
    </source>
</evidence>
<evidence type="ECO:0000256" key="7">
    <source>
        <dbReference type="ARBA" id="ARBA00023209"/>
    </source>
</evidence>
<keyword evidence="3 13" id="KW-0521">NADP</keyword>
<evidence type="ECO:0000256" key="4">
    <source>
        <dbReference type="ARBA" id="ARBA00023002"/>
    </source>
</evidence>
<proteinExistence type="inferred from homology"/>
<feature type="domain" description="Glycerol-3-phosphate dehydrogenase NAD-dependent N-terminal" evidence="18">
    <location>
        <begin position="3"/>
        <end position="164"/>
    </location>
</feature>
<dbReference type="HAMAP" id="MF_00394">
    <property type="entry name" value="NAD_Glyc3P_dehydrog"/>
    <property type="match status" value="1"/>
</dbReference>
<evidence type="ECO:0000256" key="11">
    <source>
        <dbReference type="ARBA" id="ARBA00069372"/>
    </source>
</evidence>
<feature type="binding site" evidence="13">
    <location>
        <position position="144"/>
    </location>
    <ligand>
        <name>NADPH</name>
        <dbReference type="ChEBI" id="CHEBI:57783"/>
    </ligand>
</feature>
<dbReference type="GO" id="GO:0006650">
    <property type="term" value="P:glycerophospholipid metabolic process"/>
    <property type="evidence" value="ECO:0007669"/>
    <property type="project" value="UniProtKB-UniRule"/>
</dbReference>
<feature type="binding site" evidence="13">
    <location>
        <position position="106"/>
    </location>
    <ligand>
        <name>sn-glycerol 3-phosphate</name>
        <dbReference type="ChEBI" id="CHEBI:57597"/>
    </ligand>
</feature>
<evidence type="ECO:0000259" key="19">
    <source>
        <dbReference type="Pfam" id="PF07479"/>
    </source>
</evidence>
<evidence type="ECO:0000256" key="16">
    <source>
        <dbReference type="PIRSR" id="PIRSR000114-3"/>
    </source>
</evidence>
<evidence type="ECO:0000256" key="2">
    <source>
        <dbReference type="ARBA" id="ARBA00022516"/>
    </source>
</evidence>
<dbReference type="SUPFAM" id="SSF48179">
    <property type="entry name" value="6-phosphogluconate dehydrogenase C-terminal domain-like"/>
    <property type="match status" value="1"/>
</dbReference>
<dbReference type="Proteomes" id="UP000779809">
    <property type="component" value="Unassembled WGS sequence"/>
</dbReference>
<dbReference type="Pfam" id="PF07479">
    <property type="entry name" value="NAD_Gly3P_dh_C"/>
    <property type="match status" value="1"/>
</dbReference>
<protein>
    <recommendedName>
        <fullName evidence="11 13">Glycerol-3-phosphate dehydrogenase [NAD(P)+]</fullName>
        <ecNumber evidence="10 13">1.1.1.94</ecNumber>
    </recommendedName>
    <alternativeName>
        <fullName evidence="13">NAD(P)(+)-dependent glycerol-3-phosphate dehydrogenase</fullName>
    </alternativeName>
    <alternativeName>
        <fullName evidence="12 13">NAD(P)H-dependent dihydroxyacetone-phosphate reductase</fullName>
    </alternativeName>
</protein>
<dbReference type="PANTHER" id="PTHR11728:SF1">
    <property type="entry name" value="GLYCEROL-3-PHOSPHATE DEHYDROGENASE [NAD(+)] 2, CHLOROPLASTIC"/>
    <property type="match status" value="1"/>
</dbReference>
<sequence length="336" mass="35531">MRIAVIGGGAWGTAIAIVLGRKGTHDVHLWAYEKEVTAALAANRENTLFLPGAKVPEKVRATNSLEEALTKSEIVVSVMPSHHTRRVFEQMAKFCWPQMQFVSATKGVENDTLLRMTEVATDVLQSKGARFTPRIAALSGPSFAKEVAKGDPTAVSVASKDKDLATLVQREFSDPTFRVYTNDDMVGVELGGALKNVIAIAAGVCDGLGLGHNTIAALITRGLAEITRLAVTCGAKPATMAGLAGMGDLVLTCTGGLSRNRTVGVELGKGRKLDDIIAGMHGMVAEGVLTTNAAVGLGKKYQVELPISEQMHAILHAGKPPKDAIRELMARPGKDE</sequence>
<feature type="binding site" evidence="13">
    <location>
        <position position="248"/>
    </location>
    <ligand>
        <name>sn-glycerol 3-phosphate</name>
        <dbReference type="ChEBI" id="CHEBI:57597"/>
    </ligand>
</feature>
<comment type="function">
    <text evidence="13">Catalyzes the reduction of the glycolytic intermediate dihydroxyacetone phosphate (DHAP) to sn-glycerol 3-phosphate (G3P), the key precursor for phospholipid synthesis.</text>
</comment>
<accession>A0A932A619</accession>
<evidence type="ECO:0000313" key="20">
    <source>
        <dbReference type="EMBL" id="MBI2677363.1"/>
    </source>
</evidence>
<evidence type="ECO:0000256" key="12">
    <source>
        <dbReference type="ARBA" id="ARBA00080511"/>
    </source>
</evidence>
<dbReference type="FunFam" id="3.40.50.720:FF:000019">
    <property type="entry name" value="Glycerol-3-phosphate dehydrogenase [NAD(P)+]"/>
    <property type="match status" value="1"/>
</dbReference>
<dbReference type="Pfam" id="PF01210">
    <property type="entry name" value="NAD_Gly3P_dh_N"/>
    <property type="match status" value="1"/>
</dbReference>
<evidence type="ECO:0000256" key="6">
    <source>
        <dbReference type="ARBA" id="ARBA00023098"/>
    </source>
</evidence>
<feature type="binding site" evidence="13">
    <location>
        <position position="286"/>
    </location>
    <ligand>
        <name>NADPH</name>
        <dbReference type="ChEBI" id="CHEBI:57783"/>
    </ligand>
</feature>
<dbReference type="GO" id="GO:0005975">
    <property type="term" value="P:carbohydrate metabolic process"/>
    <property type="evidence" value="ECO:0007669"/>
    <property type="project" value="InterPro"/>
</dbReference>
<dbReference type="NCBIfam" id="NF000940">
    <property type="entry name" value="PRK00094.1-2"/>
    <property type="match status" value="1"/>
</dbReference>
<dbReference type="NCBIfam" id="NF000942">
    <property type="entry name" value="PRK00094.1-4"/>
    <property type="match status" value="1"/>
</dbReference>
<dbReference type="InterPro" id="IPR006109">
    <property type="entry name" value="G3P_DH_NAD-dep_C"/>
</dbReference>
<feature type="binding site" evidence="13">
    <location>
        <position position="258"/>
    </location>
    <ligand>
        <name>sn-glycerol 3-phosphate</name>
        <dbReference type="ChEBI" id="CHEBI:57597"/>
    </ligand>
</feature>
<feature type="binding site" evidence="13">
    <location>
        <position position="284"/>
    </location>
    <ligand>
        <name>NADPH</name>
        <dbReference type="ChEBI" id="CHEBI:57783"/>
    </ligand>
</feature>
<evidence type="ECO:0000256" key="1">
    <source>
        <dbReference type="ARBA" id="ARBA00011009"/>
    </source>
</evidence>
<keyword evidence="4 13" id="KW-0560">Oxidoreductase</keyword>
<dbReference type="EC" id="1.1.1.94" evidence="10 13"/>
<feature type="binding site" evidence="13">
    <location>
        <position position="259"/>
    </location>
    <ligand>
        <name>NADPH</name>
        <dbReference type="ChEBI" id="CHEBI:57783"/>
    </ligand>
</feature>
<evidence type="ECO:0000256" key="14">
    <source>
        <dbReference type="PIRSR" id="PIRSR000114-1"/>
    </source>
</evidence>
<feature type="binding site" evidence="13">
    <location>
        <position position="11"/>
    </location>
    <ligand>
        <name>NADPH</name>
        <dbReference type="ChEBI" id="CHEBI:57783"/>
    </ligand>
</feature>
<dbReference type="InterPro" id="IPR008927">
    <property type="entry name" value="6-PGluconate_DH-like_C_sf"/>
</dbReference>
<keyword evidence="7 13" id="KW-0594">Phospholipid biosynthesis</keyword>
<feature type="binding site" evidence="15">
    <location>
        <position position="106"/>
    </location>
    <ligand>
        <name>substrate</name>
    </ligand>
</feature>
<comment type="catalytic activity">
    <reaction evidence="13">
        <text>sn-glycerol 3-phosphate + NAD(+) = dihydroxyacetone phosphate + NADH + H(+)</text>
        <dbReference type="Rhea" id="RHEA:11092"/>
        <dbReference type="ChEBI" id="CHEBI:15378"/>
        <dbReference type="ChEBI" id="CHEBI:57540"/>
        <dbReference type="ChEBI" id="CHEBI:57597"/>
        <dbReference type="ChEBI" id="CHEBI:57642"/>
        <dbReference type="ChEBI" id="CHEBI:57945"/>
        <dbReference type="EC" id="1.1.1.94"/>
    </reaction>
</comment>
<feature type="binding site" evidence="13">
    <location>
        <position position="140"/>
    </location>
    <ligand>
        <name>sn-glycerol 3-phosphate</name>
        <dbReference type="ChEBI" id="CHEBI:57597"/>
    </ligand>
</feature>
<reference evidence="20" key="1">
    <citation type="submission" date="2020-07" db="EMBL/GenBank/DDBJ databases">
        <title>Huge and variable diversity of episymbiotic CPR bacteria and DPANN archaea in groundwater ecosystems.</title>
        <authorList>
            <person name="He C.Y."/>
            <person name="Keren R."/>
            <person name="Whittaker M."/>
            <person name="Farag I.F."/>
            <person name="Doudna J."/>
            <person name="Cate J.H.D."/>
            <person name="Banfield J.F."/>
        </authorList>
    </citation>
    <scope>NUCLEOTIDE SEQUENCE</scope>
    <source>
        <strain evidence="20">NC_groundwater_580_Pr5_B-0.1um_64_19</strain>
    </source>
</reference>
<keyword evidence="2 13" id="KW-0444">Lipid biosynthesis</keyword>
<dbReference type="Gene3D" id="3.40.50.720">
    <property type="entry name" value="NAD(P)-binding Rossmann-like Domain"/>
    <property type="match status" value="1"/>
</dbReference>
<feature type="binding site" evidence="16">
    <location>
        <position position="259"/>
    </location>
    <ligand>
        <name>NAD(+)</name>
        <dbReference type="ChEBI" id="CHEBI:57540"/>
    </ligand>
</feature>
<evidence type="ECO:0000256" key="13">
    <source>
        <dbReference type="HAMAP-Rule" id="MF_00394"/>
    </source>
</evidence>
<dbReference type="PRINTS" id="PR00077">
    <property type="entry name" value="GPDHDRGNASE"/>
</dbReference>